<keyword evidence="5" id="KW-0472">Membrane</keyword>
<keyword evidence="3" id="KW-0812">Transmembrane</keyword>
<evidence type="ECO:0000256" key="2">
    <source>
        <dbReference type="ARBA" id="ARBA00022475"/>
    </source>
</evidence>
<keyword evidence="7" id="KW-1185">Reference proteome</keyword>
<evidence type="ECO:0000256" key="4">
    <source>
        <dbReference type="ARBA" id="ARBA00022989"/>
    </source>
</evidence>
<keyword evidence="4" id="KW-1133">Transmembrane helix</keyword>
<dbReference type="EMBL" id="VTWU01000009">
    <property type="protein sequence ID" value="KAA9325515.1"/>
    <property type="molecule type" value="Genomic_DNA"/>
</dbReference>
<name>A0A7L4ZWG0_9BACT</name>
<evidence type="ECO:0000256" key="1">
    <source>
        <dbReference type="ARBA" id="ARBA00004651"/>
    </source>
</evidence>
<gene>
    <name evidence="6" type="ORF">F0P96_19470</name>
</gene>
<dbReference type="PANTHER" id="PTHR30250">
    <property type="entry name" value="PST FAMILY PREDICTED COLANIC ACID TRANSPORTER"/>
    <property type="match status" value="1"/>
</dbReference>
<comment type="caution">
    <text evidence="6">The sequence shown here is derived from an EMBL/GenBank/DDBJ whole genome shotgun (WGS) entry which is preliminary data.</text>
</comment>
<evidence type="ECO:0000313" key="6">
    <source>
        <dbReference type="EMBL" id="KAA9325515.1"/>
    </source>
</evidence>
<evidence type="ECO:0000313" key="7">
    <source>
        <dbReference type="Proteomes" id="UP000326380"/>
    </source>
</evidence>
<dbReference type="PANTHER" id="PTHR30250:SF11">
    <property type="entry name" value="O-ANTIGEN TRANSPORTER-RELATED"/>
    <property type="match status" value="1"/>
</dbReference>
<evidence type="ECO:0000256" key="5">
    <source>
        <dbReference type="ARBA" id="ARBA00023136"/>
    </source>
</evidence>
<dbReference type="RefSeq" id="WP_151080670.1">
    <property type="nucleotide sequence ID" value="NZ_CP047647.1"/>
</dbReference>
<sequence length="418" mass="45199">MLRRLIQTFAARLGIALLNFAVVLVTARFLGAAGRGQVSLFVTDVALLLLFIGLLGGSSLIYLGARRNQWHLLVPASAWATLVCLLGTAGVWLWRHPSPTYLLHLLGIAWLQAGLSITTSLLLARRREQTYNLLNLAQAGLLAGGLWLVLSGFEERTVAAYWWVSYPAYGLPLLVSLLLLARTTDGWARGAGLRAAVRELAQHSRGAHFSNILSFLNYRLSYYFVAALAGPKAVGVLSVGTALAEAIWLIPRSAAQVQYLDLVHAHDEQTEAHATARTARLALLATAAAVLALVALPAAVLARIFGPEFGAARPIIALLAPGTLAISLSMLMSSYFAGLARYRINNWAQTVGIAVTLMGCAVLIPRYGAQGAALATTISYLASTGYLLWQFRRATTLSPSHFIPRWQDLAGWRQLLQR</sequence>
<dbReference type="Proteomes" id="UP000326380">
    <property type="component" value="Unassembled WGS sequence"/>
</dbReference>
<protein>
    <recommendedName>
        <fullName evidence="8">Polysaccharide biosynthesis protein C-terminal domain-containing protein</fullName>
    </recommendedName>
</protein>
<reference evidence="6 7" key="1">
    <citation type="submission" date="2019-09" db="EMBL/GenBank/DDBJ databases">
        <title>Genome sequence of Hymenobacter sp. M3.</title>
        <authorList>
            <person name="Srinivasan S."/>
        </authorList>
    </citation>
    <scope>NUCLEOTIDE SEQUENCE [LARGE SCALE GENOMIC DNA]</scope>
    <source>
        <strain evidence="6 7">M3</strain>
    </source>
</reference>
<evidence type="ECO:0008006" key="8">
    <source>
        <dbReference type="Google" id="ProtNLM"/>
    </source>
</evidence>
<evidence type="ECO:0000256" key="3">
    <source>
        <dbReference type="ARBA" id="ARBA00022692"/>
    </source>
</evidence>
<dbReference type="AlphaFoldDB" id="A0A7L4ZWG0"/>
<comment type="subcellular location">
    <subcellularLocation>
        <location evidence="1">Cell membrane</location>
        <topology evidence="1">Multi-pass membrane protein</topology>
    </subcellularLocation>
</comment>
<proteinExistence type="predicted"/>
<dbReference type="GO" id="GO:0005886">
    <property type="term" value="C:plasma membrane"/>
    <property type="evidence" value="ECO:0007669"/>
    <property type="project" value="UniProtKB-SubCell"/>
</dbReference>
<keyword evidence="2" id="KW-1003">Cell membrane</keyword>
<dbReference type="InterPro" id="IPR050833">
    <property type="entry name" value="Poly_Biosynth_Transport"/>
</dbReference>
<accession>A0A7L4ZWG0</accession>
<organism evidence="6 7">
    <name type="scientific">Hymenobacter busanensis</name>
    <dbReference type="NCBI Taxonomy" id="2607656"/>
    <lineage>
        <taxon>Bacteria</taxon>
        <taxon>Pseudomonadati</taxon>
        <taxon>Bacteroidota</taxon>
        <taxon>Cytophagia</taxon>
        <taxon>Cytophagales</taxon>
        <taxon>Hymenobacteraceae</taxon>
        <taxon>Hymenobacter</taxon>
    </lineage>
</organism>